<dbReference type="EMBL" id="CAJRAF010000001">
    <property type="protein sequence ID" value="CAG4994754.1"/>
    <property type="molecule type" value="Genomic_DNA"/>
</dbReference>
<dbReference type="NCBIfam" id="TIGR02937">
    <property type="entry name" value="sigma70-ECF"/>
    <property type="match status" value="1"/>
</dbReference>
<keyword evidence="8" id="KW-1185">Reference proteome</keyword>
<evidence type="ECO:0000256" key="1">
    <source>
        <dbReference type="ARBA" id="ARBA00010641"/>
    </source>
</evidence>
<evidence type="ECO:0000256" key="5">
    <source>
        <dbReference type="ARBA" id="ARBA00023163"/>
    </source>
</evidence>
<dbReference type="RefSeq" id="WP_215238105.1">
    <property type="nucleotide sequence ID" value="NZ_CAJRAF010000001.1"/>
</dbReference>
<organism evidence="7 8">
    <name type="scientific">Dyadobacter helix</name>
    <dbReference type="NCBI Taxonomy" id="2822344"/>
    <lineage>
        <taxon>Bacteria</taxon>
        <taxon>Pseudomonadati</taxon>
        <taxon>Bacteroidota</taxon>
        <taxon>Cytophagia</taxon>
        <taxon>Cytophagales</taxon>
        <taxon>Spirosomataceae</taxon>
        <taxon>Dyadobacter</taxon>
    </lineage>
</organism>
<dbReference type="Gene3D" id="1.10.10.10">
    <property type="entry name" value="Winged helix-like DNA-binding domain superfamily/Winged helix DNA-binding domain"/>
    <property type="match status" value="1"/>
</dbReference>
<evidence type="ECO:0000313" key="8">
    <source>
        <dbReference type="Proteomes" id="UP000680038"/>
    </source>
</evidence>
<evidence type="ECO:0000256" key="2">
    <source>
        <dbReference type="ARBA" id="ARBA00023015"/>
    </source>
</evidence>
<evidence type="ECO:0000313" key="7">
    <source>
        <dbReference type="EMBL" id="CAG4994754.1"/>
    </source>
</evidence>
<dbReference type="Proteomes" id="UP000680038">
    <property type="component" value="Unassembled WGS sequence"/>
</dbReference>
<evidence type="ECO:0000256" key="4">
    <source>
        <dbReference type="ARBA" id="ARBA00023125"/>
    </source>
</evidence>
<sequence length="188" mass="21483">MTTEIGFPDLPLIQAIKDGNERAISIFYKENFGRIQNLVYKNSGDADDAKDVYQESMIEVVLQIKKGKLDQLNSKLSTYLYSICYYKWIDRLRKKGRMIETGFGDEPEGAVLEEETESPYPDALEKVMSKIGEKCRDLLRAYYYDKLSMIQIAKELGYADANSAKSQKNKCMGTARHLAAITLKQFYA</sequence>
<gene>
    <name evidence="7" type="ORF">DYBT9275_01460</name>
</gene>
<dbReference type="GO" id="GO:0006352">
    <property type="term" value="P:DNA-templated transcription initiation"/>
    <property type="evidence" value="ECO:0007669"/>
    <property type="project" value="InterPro"/>
</dbReference>
<dbReference type="InterPro" id="IPR013324">
    <property type="entry name" value="RNA_pol_sigma_r3/r4-like"/>
</dbReference>
<dbReference type="InterPro" id="IPR007627">
    <property type="entry name" value="RNA_pol_sigma70_r2"/>
</dbReference>
<dbReference type="Pfam" id="PF04542">
    <property type="entry name" value="Sigma70_r2"/>
    <property type="match status" value="1"/>
</dbReference>
<comment type="caution">
    <text evidence="7">The sequence shown here is derived from an EMBL/GenBank/DDBJ whole genome shotgun (WGS) entry which is preliminary data.</text>
</comment>
<keyword evidence="2" id="KW-0805">Transcription regulation</keyword>
<dbReference type="AlphaFoldDB" id="A0A916JAB3"/>
<dbReference type="Gene3D" id="1.10.1740.10">
    <property type="match status" value="1"/>
</dbReference>
<reference evidence="7" key="1">
    <citation type="submission" date="2021-04" db="EMBL/GenBank/DDBJ databases">
        <authorList>
            <person name="Rodrigo-Torres L."/>
            <person name="Arahal R. D."/>
            <person name="Lucena T."/>
        </authorList>
    </citation>
    <scope>NUCLEOTIDE SEQUENCE</scope>
    <source>
        <strain evidence="7">CECT 9275</strain>
    </source>
</reference>
<keyword evidence="4" id="KW-0238">DNA-binding</keyword>
<dbReference type="InterPro" id="IPR036388">
    <property type="entry name" value="WH-like_DNA-bd_sf"/>
</dbReference>
<evidence type="ECO:0000256" key="3">
    <source>
        <dbReference type="ARBA" id="ARBA00023082"/>
    </source>
</evidence>
<protein>
    <recommendedName>
        <fullName evidence="6">RNA polymerase sigma-70 region 2 domain-containing protein</fullName>
    </recommendedName>
</protein>
<dbReference type="SUPFAM" id="SSF88659">
    <property type="entry name" value="Sigma3 and sigma4 domains of RNA polymerase sigma factors"/>
    <property type="match status" value="1"/>
</dbReference>
<name>A0A916JAB3_9BACT</name>
<feature type="domain" description="RNA polymerase sigma-70 region 2" evidence="6">
    <location>
        <begin position="28"/>
        <end position="97"/>
    </location>
</feature>
<proteinExistence type="inferred from homology"/>
<dbReference type="InterPro" id="IPR013325">
    <property type="entry name" value="RNA_pol_sigma_r2"/>
</dbReference>
<dbReference type="InterPro" id="IPR039425">
    <property type="entry name" value="RNA_pol_sigma-70-like"/>
</dbReference>
<keyword evidence="3" id="KW-0731">Sigma factor</keyword>
<dbReference type="PANTHER" id="PTHR43133">
    <property type="entry name" value="RNA POLYMERASE ECF-TYPE SIGMA FACTO"/>
    <property type="match status" value="1"/>
</dbReference>
<evidence type="ECO:0000259" key="6">
    <source>
        <dbReference type="Pfam" id="PF04542"/>
    </source>
</evidence>
<dbReference type="GO" id="GO:0003677">
    <property type="term" value="F:DNA binding"/>
    <property type="evidence" value="ECO:0007669"/>
    <property type="project" value="UniProtKB-KW"/>
</dbReference>
<accession>A0A916JAB3</accession>
<dbReference type="PANTHER" id="PTHR43133:SF8">
    <property type="entry name" value="RNA POLYMERASE SIGMA FACTOR HI_1459-RELATED"/>
    <property type="match status" value="1"/>
</dbReference>
<keyword evidence="5" id="KW-0804">Transcription</keyword>
<dbReference type="SUPFAM" id="SSF88946">
    <property type="entry name" value="Sigma2 domain of RNA polymerase sigma factors"/>
    <property type="match status" value="1"/>
</dbReference>
<comment type="similarity">
    <text evidence="1">Belongs to the sigma-70 factor family. ECF subfamily.</text>
</comment>
<dbReference type="GO" id="GO:0016987">
    <property type="term" value="F:sigma factor activity"/>
    <property type="evidence" value="ECO:0007669"/>
    <property type="project" value="UniProtKB-KW"/>
</dbReference>
<dbReference type="InterPro" id="IPR014284">
    <property type="entry name" value="RNA_pol_sigma-70_dom"/>
</dbReference>